<dbReference type="NCBIfam" id="NF006562">
    <property type="entry name" value="PRK09065.1"/>
    <property type="match status" value="1"/>
</dbReference>
<dbReference type="InterPro" id="IPR029062">
    <property type="entry name" value="Class_I_gatase-like"/>
</dbReference>
<organism evidence="3 4">
    <name type="scientific">Paraburkholderia denitrificans</name>
    <dbReference type="NCBI Taxonomy" id="694025"/>
    <lineage>
        <taxon>Bacteria</taxon>
        <taxon>Pseudomonadati</taxon>
        <taxon>Pseudomonadota</taxon>
        <taxon>Betaproteobacteria</taxon>
        <taxon>Burkholderiales</taxon>
        <taxon>Burkholderiaceae</taxon>
        <taxon>Paraburkholderia</taxon>
    </lineage>
</organism>
<gene>
    <name evidence="3" type="ORF">ACFPTO_00350</name>
</gene>
<feature type="region of interest" description="Disordered" evidence="1">
    <location>
        <begin position="242"/>
        <end position="275"/>
    </location>
</feature>
<dbReference type="Proteomes" id="UP001596103">
    <property type="component" value="Unassembled WGS sequence"/>
</dbReference>
<name>A0ABW0J2M7_9BURK</name>
<dbReference type="Gene3D" id="3.40.50.880">
    <property type="match status" value="1"/>
</dbReference>
<dbReference type="InterPro" id="IPR044992">
    <property type="entry name" value="ChyE-like"/>
</dbReference>
<evidence type="ECO:0000259" key="2">
    <source>
        <dbReference type="Pfam" id="PF00117"/>
    </source>
</evidence>
<protein>
    <submittedName>
        <fullName evidence="3">Glutamine amidotransferase</fullName>
    </submittedName>
</protein>
<dbReference type="PANTHER" id="PTHR42695">
    <property type="entry name" value="GLUTAMINE AMIDOTRANSFERASE YLR126C-RELATED"/>
    <property type="match status" value="1"/>
</dbReference>
<comment type="caution">
    <text evidence="3">The sequence shown here is derived from an EMBL/GenBank/DDBJ whole genome shotgun (WGS) entry which is preliminary data.</text>
</comment>
<feature type="compositionally biased region" description="Polar residues" evidence="1">
    <location>
        <begin position="263"/>
        <end position="275"/>
    </location>
</feature>
<dbReference type="SUPFAM" id="SSF52317">
    <property type="entry name" value="Class I glutamine amidotransferase-like"/>
    <property type="match status" value="1"/>
</dbReference>
<dbReference type="PROSITE" id="PS51273">
    <property type="entry name" value="GATASE_TYPE_1"/>
    <property type="match status" value="1"/>
</dbReference>
<evidence type="ECO:0000256" key="1">
    <source>
        <dbReference type="SAM" id="MobiDB-lite"/>
    </source>
</evidence>
<proteinExistence type="predicted"/>
<dbReference type="RefSeq" id="WP_377708615.1">
    <property type="nucleotide sequence ID" value="NZ_JBHSMP010000002.1"/>
</dbReference>
<dbReference type="PANTHER" id="PTHR42695:SF5">
    <property type="entry name" value="GLUTAMINE AMIDOTRANSFERASE YLR126C-RELATED"/>
    <property type="match status" value="1"/>
</dbReference>
<evidence type="ECO:0000313" key="4">
    <source>
        <dbReference type="Proteomes" id="UP001596103"/>
    </source>
</evidence>
<keyword evidence="4" id="KW-1185">Reference proteome</keyword>
<reference evidence="4" key="1">
    <citation type="journal article" date="2019" name="Int. J. Syst. Evol. Microbiol.">
        <title>The Global Catalogue of Microorganisms (GCM) 10K type strain sequencing project: providing services to taxonomists for standard genome sequencing and annotation.</title>
        <authorList>
            <consortium name="The Broad Institute Genomics Platform"/>
            <consortium name="The Broad Institute Genome Sequencing Center for Infectious Disease"/>
            <person name="Wu L."/>
            <person name="Ma J."/>
        </authorList>
    </citation>
    <scope>NUCLEOTIDE SEQUENCE [LARGE SCALE GENOMIC DNA]</scope>
    <source>
        <strain evidence="4">CCUG 56042</strain>
    </source>
</reference>
<dbReference type="Pfam" id="PF00117">
    <property type="entry name" value="GATase"/>
    <property type="match status" value="1"/>
</dbReference>
<sequence>MAFPPLLIIQVGTPPDEIRNACGDLPGWFCRALERPHESVDVVRVFEGEPLPGPDAGYIAVITGSWSMVTDHHPWSEATSQWIREAMAVEMPLFGVCYGHQLMAHALGGRVDYHPLGREVGCKTVSLVPAAATDPLLDEWPSTFAAHLTHEQSIIELPPGAQALAYSDHDRHQIVRYGRKAISTQFHPEFTPEISAACIRLSADVLRSEAKDPDALLNALENTHDATRLLKRFIESVSSELSYTGLPGRPAAESISARHTADSAGTSASGHKQHM</sequence>
<dbReference type="CDD" id="cd01741">
    <property type="entry name" value="GATase1_1"/>
    <property type="match status" value="1"/>
</dbReference>
<dbReference type="InterPro" id="IPR017926">
    <property type="entry name" value="GATASE"/>
</dbReference>
<accession>A0ABW0J2M7</accession>
<dbReference type="EMBL" id="JBHSMP010000002">
    <property type="protein sequence ID" value="MFC5427272.1"/>
    <property type="molecule type" value="Genomic_DNA"/>
</dbReference>
<keyword evidence="3" id="KW-0315">Glutamine amidotransferase</keyword>
<evidence type="ECO:0000313" key="3">
    <source>
        <dbReference type="EMBL" id="MFC5427272.1"/>
    </source>
</evidence>
<feature type="domain" description="Glutamine amidotransferase" evidence="2">
    <location>
        <begin position="77"/>
        <end position="193"/>
    </location>
</feature>